<evidence type="ECO:0000313" key="2">
    <source>
        <dbReference type="RefSeq" id="XP_022307769.1"/>
    </source>
</evidence>
<dbReference type="KEGG" id="cvn:111113772"/>
<protein>
    <submittedName>
        <fullName evidence="2">Uncharacterized protein LOC111113772</fullName>
    </submittedName>
</protein>
<name>A0A8B8BY41_CRAVI</name>
<dbReference type="Gene3D" id="2.60.120.260">
    <property type="entry name" value="Galactose-binding domain-like"/>
    <property type="match status" value="2"/>
</dbReference>
<dbReference type="GeneID" id="111113772"/>
<dbReference type="AlphaFoldDB" id="A0A8B8BY41"/>
<dbReference type="InterPro" id="IPR051941">
    <property type="entry name" value="BG_Antigen-Binding_Lectin"/>
</dbReference>
<organism evidence="1 2">
    <name type="scientific">Crassostrea virginica</name>
    <name type="common">Eastern oyster</name>
    <dbReference type="NCBI Taxonomy" id="6565"/>
    <lineage>
        <taxon>Eukaryota</taxon>
        <taxon>Metazoa</taxon>
        <taxon>Spiralia</taxon>
        <taxon>Lophotrochozoa</taxon>
        <taxon>Mollusca</taxon>
        <taxon>Bivalvia</taxon>
        <taxon>Autobranchia</taxon>
        <taxon>Pteriomorphia</taxon>
        <taxon>Ostreida</taxon>
        <taxon>Ostreoidea</taxon>
        <taxon>Ostreidae</taxon>
        <taxon>Crassostrea</taxon>
    </lineage>
</organism>
<dbReference type="OrthoDB" id="6049351at2759"/>
<dbReference type="RefSeq" id="XP_022307769.1">
    <property type="nucleotide sequence ID" value="XM_022452061.1"/>
</dbReference>
<proteinExistence type="predicted"/>
<reference evidence="2" key="1">
    <citation type="submission" date="2025-08" db="UniProtKB">
        <authorList>
            <consortium name="RefSeq"/>
        </authorList>
    </citation>
    <scope>IDENTIFICATION</scope>
    <source>
        <tissue evidence="2">Whole sample</tissue>
    </source>
</reference>
<dbReference type="PANTHER" id="PTHR45713:SF6">
    <property type="entry name" value="F5_8 TYPE C DOMAIN-CONTAINING PROTEIN"/>
    <property type="match status" value="1"/>
</dbReference>
<dbReference type="SUPFAM" id="SSF49785">
    <property type="entry name" value="Galactose-binding domain-like"/>
    <property type="match status" value="1"/>
</dbReference>
<evidence type="ECO:0000313" key="1">
    <source>
        <dbReference type="Proteomes" id="UP000694844"/>
    </source>
</evidence>
<dbReference type="PANTHER" id="PTHR45713">
    <property type="entry name" value="FTP DOMAIN-CONTAINING PROTEIN"/>
    <property type="match status" value="1"/>
</dbReference>
<keyword evidence="1" id="KW-1185">Reference proteome</keyword>
<dbReference type="Proteomes" id="UP000694844">
    <property type="component" value="Chromosome 9"/>
</dbReference>
<sequence>MEAYNLAFQKPTWQSETLLTYSSDKAVDGHFMNRSITGNECAISGGNVTEVTWYVDLESIQKNLAKFHHTFSSPAYNGIMQSGRAVDGRKTDLSAYGDYYPSRFKGFSLIISNTTNHRDGVTCYKDVSDAKTSIPPVMDIMCSVVGRYVIYYNERIPEYGSRPGYSPEAFAELCEVEVYDLENVAFLKPTWMSNSMIWSDKAVDGKYTNLHWNGGQCTMSSLSQTATLWVNLEMDVAIDHVVIYFRTDNGPLGVK</sequence>
<accession>A0A8B8BY41</accession>
<dbReference type="InterPro" id="IPR008979">
    <property type="entry name" value="Galactose-bd-like_sf"/>
</dbReference>
<gene>
    <name evidence="2" type="primary">LOC111113772</name>
</gene>